<name>Q0V1B7_PHANO</name>
<dbReference type="GeneID" id="5969662"/>
<accession>Q0V1B7</accession>
<organism evidence="1 2">
    <name type="scientific">Phaeosphaeria nodorum (strain SN15 / ATCC MYA-4574 / FGSC 10173)</name>
    <name type="common">Glume blotch fungus</name>
    <name type="synonym">Parastagonospora nodorum</name>
    <dbReference type="NCBI Taxonomy" id="321614"/>
    <lineage>
        <taxon>Eukaryota</taxon>
        <taxon>Fungi</taxon>
        <taxon>Dikarya</taxon>
        <taxon>Ascomycota</taxon>
        <taxon>Pezizomycotina</taxon>
        <taxon>Dothideomycetes</taxon>
        <taxon>Pleosporomycetidae</taxon>
        <taxon>Pleosporales</taxon>
        <taxon>Pleosporineae</taxon>
        <taxon>Phaeosphaeriaceae</taxon>
        <taxon>Parastagonospora</taxon>
    </lineage>
</organism>
<sequence>MHPITRSYESAKNVMISCTLDVAGQRMCCEVSVVEQWCDNAQKIFHKWYIVEGQSGPSQGVLEAKHRMYASS</sequence>
<dbReference type="KEGG" id="pno:SNOG_02197"/>
<dbReference type="RefSeq" id="XP_001792812.1">
    <property type="nucleotide sequence ID" value="XM_001792760.1"/>
</dbReference>
<protein>
    <submittedName>
        <fullName evidence="1">Uncharacterized protein</fullName>
    </submittedName>
</protein>
<dbReference type="AlphaFoldDB" id="Q0V1B7"/>
<dbReference type="Proteomes" id="UP000001055">
    <property type="component" value="Unassembled WGS sequence"/>
</dbReference>
<evidence type="ECO:0000313" key="2">
    <source>
        <dbReference type="Proteomes" id="UP000001055"/>
    </source>
</evidence>
<dbReference type="VEuPathDB" id="FungiDB:JI435_021970"/>
<proteinExistence type="predicted"/>
<dbReference type="HOGENOM" id="CLU_2723038_0_0_1"/>
<evidence type="ECO:0000313" key="1">
    <source>
        <dbReference type="EMBL" id="EAT90409.1"/>
    </source>
</evidence>
<gene>
    <name evidence="1" type="ORF">SNOG_02197</name>
</gene>
<dbReference type="EMBL" id="CH445327">
    <property type="protein sequence ID" value="EAT90409.1"/>
    <property type="molecule type" value="Genomic_DNA"/>
</dbReference>
<reference evidence="2" key="1">
    <citation type="journal article" date="2007" name="Plant Cell">
        <title>Dothideomycete-plant interactions illuminated by genome sequencing and EST analysis of the wheat pathogen Stagonospora nodorum.</title>
        <authorList>
            <person name="Hane J.K."/>
            <person name="Lowe R.G."/>
            <person name="Solomon P.S."/>
            <person name="Tan K.C."/>
            <person name="Schoch C.L."/>
            <person name="Spatafora J.W."/>
            <person name="Crous P.W."/>
            <person name="Kodira C."/>
            <person name="Birren B.W."/>
            <person name="Galagan J.E."/>
            <person name="Torriani S.F."/>
            <person name="McDonald B.A."/>
            <person name="Oliver R.P."/>
        </authorList>
    </citation>
    <scope>NUCLEOTIDE SEQUENCE [LARGE SCALE GENOMIC DNA]</scope>
    <source>
        <strain evidence="2">SN15 / ATCC MYA-4574 / FGSC 10173</strain>
    </source>
</reference>
<dbReference type="InParanoid" id="Q0V1B7"/>